<dbReference type="InterPro" id="IPR001202">
    <property type="entry name" value="WW_dom"/>
</dbReference>
<organism evidence="4 5">
    <name type="scientific">Eeniella nana</name>
    <name type="common">Yeast</name>
    <name type="synonym">Brettanomyces nanus</name>
    <dbReference type="NCBI Taxonomy" id="13502"/>
    <lineage>
        <taxon>Eukaryota</taxon>
        <taxon>Fungi</taxon>
        <taxon>Dikarya</taxon>
        <taxon>Ascomycota</taxon>
        <taxon>Saccharomycotina</taxon>
        <taxon>Pichiomycetes</taxon>
        <taxon>Pichiales</taxon>
        <taxon>Pichiaceae</taxon>
        <taxon>Brettanomyces</taxon>
    </lineage>
</organism>
<dbReference type="SUPFAM" id="SSF81698">
    <property type="entry name" value="FF domain"/>
    <property type="match status" value="1"/>
</dbReference>
<keyword evidence="1" id="KW-0677">Repeat</keyword>
<feature type="region of interest" description="Disordered" evidence="2">
    <location>
        <begin position="139"/>
        <end position="172"/>
    </location>
</feature>
<dbReference type="InterPro" id="IPR002713">
    <property type="entry name" value="FF_domain"/>
</dbReference>
<dbReference type="Pfam" id="PF01846">
    <property type="entry name" value="FF"/>
    <property type="match status" value="1"/>
</dbReference>
<dbReference type="InterPro" id="IPR036517">
    <property type="entry name" value="FF_domain_sf"/>
</dbReference>
<name>A0A875RP14_EENNA</name>
<gene>
    <name evidence="4" type="ORF">FOA43_001749</name>
</gene>
<dbReference type="Gene3D" id="2.20.70.10">
    <property type="match status" value="1"/>
</dbReference>
<evidence type="ECO:0000313" key="4">
    <source>
        <dbReference type="EMBL" id="QPG74420.1"/>
    </source>
</evidence>
<dbReference type="GeneID" id="62195150"/>
<evidence type="ECO:0000313" key="5">
    <source>
        <dbReference type="Proteomes" id="UP000662931"/>
    </source>
</evidence>
<dbReference type="KEGG" id="bnn:FOA43_001749"/>
<dbReference type="Gene3D" id="1.10.10.440">
    <property type="entry name" value="FF domain"/>
    <property type="match status" value="1"/>
</dbReference>
<dbReference type="EMBL" id="CP064812">
    <property type="protein sequence ID" value="QPG74420.1"/>
    <property type="molecule type" value="Genomic_DNA"/>
</dbReference>
<dbReference type="OrthoDB" id="4091059at2759"/>
<dbReference type="SMART" id="SM00456">
    <property type="entry name" value="WW"/>
    <property type="match status" value="1"/>
</dbReference>
<feature type="region of interest" description="Disordered" evidence="2">
    <location>
        <begin position="111"/>
        <end position="130"/>
    </location>
</feature>
<evidence type="ECO:0000256" key="1">
    <source>
        <dbReference type="ARBA" id="ARBA00022737"/>
    </source>
</evidence>
<dbReference type="PROSITE" id="PS50020">
    <property type="entry name" value="WW_DOMAIN_2"/>
    <property type="match status" value="1"/>
</dbReference>
<dbReference type="RefSeq" id="XP_038777985.1">
    <property type="nucleotide sequence ID" value="XM_038922057.1"/>
</dbReference>
<accession>A0A875RP14</accession>
<protein>
    <recommendedName>
        <fullName evidence="3">WW domain-containing protein</fullName>
    </recommendedName>
</protein>
<dbReference type="InterPro" id="IPR036020">
    <property type="entry name" value="WW_dom_sf"/>
</dbReference>
<feature type="compositionally biased region" description="Low complexity" evidence="2">
    <location>
        <begin position="139"/>
        <end position="163"/>
    </location>
</feature>
<dbReference type="GO" id="GO:0070063">
    <property type="term" value="F:RNA polymerase binding"/>
    <property type="evidence" value="ECO:0007669"/>
    <property type="project" value="InterPro"/>
</dbReference>
<sequence length="315" mass="36656">MKRASSSTNQSKRQRKEKSKICIRIPLTEKWCTVILSNGDRFYYDKERNESYWQIPEGRSDEAEMKVNELSKYIILIVGIVRGLDYERYLKRLEGGMEVIDTVKKLIGWKEEEEEKKPEEEEEALDQRQMQQTVGLEVGYSSESASDSDDAGAAGDAGDAYAGDADDAGSDTDEYALDLSDVEELISDTEATDSKEDSLQSQNFFEMLSRKHVDPFSSYDLEIDTFYTEPEFVAIENDSRRAELFDAWSQKQHKETERPLINASENFLSWLSQLSKVPKYYFELKRNFRKELKEFMMTDAQQKKLFKQYQKDLHQ</sequence>
<dbReference type="InterPro" id="IPR045148">
    <property type="entry name" value="TCRG1-like"/>
</dbReference>
<feature type="domain" description="WW" evidence="3">
    <location>
        <begin position="25"/>
        <end position="58"/>
    </location>
</feature>
<dbReference type="GO" id="GO:0003712">
    <property type="term" value="F:transcription coregulator activity"/>
    <property type="evidence" value="ECO:0007669"/>
    <property type="project" value="TreeGrafter"/>
</dbReference>
<dbReference type="PANTHER" id="PTHR15377:SF3">
    <property type="entry name" value="WW DOMAIN-CONTAINING PROTEIN"/>
    <property type="match status" value="1"/>
</dbReference>
<evidence type="ECO:0000256" key="2">
    <source>
        <dbReference type="SAM" id="MobiDB-lite"/>
    </source>
</evidence>
<dbReference type="GO" id="GO:0005634">
    <property type="term" value="C:nucleus"/>
    <property type="evidence" value="ECO:0007669"/>
    <property type="project" value="TreeGrafter"/>
</dbReference>
<dbReference type="SUPFAM" id="SSF51045">
    <property type="entry name" value="WW domain"/>
    <property type="match status" value="1"/>
</dbReference>
<dbReference type="Proteomes" id="UP000662931">
    <property type="component" value="Chromosome 1"/>
</dbReference>
<reference evidence="4" key="1">
    <citation type="submission" date="2020-10" db="EMBL/GenBank/DDBJ databases">
        <authorList>
            <person name="Roach M.J.R."/>
        </authorList>
    </citation>
    <scope>NUCLEOTIDE SEQUENCE</scope>
    <source>
        <strain evidence="4">CBS 1945</strain>
    </source>
</reference>
<proteinExistence type="predicted"/>
<dbReference type="AlphaFoldDB" id="A0A875RP14"/>
<keyword evidence="5" id="KW-1185">Reference proteome</keyword>
<dbReference type="PANTHER" id="PTHR15377">
    <property type="entry name" value="TRANSCRIPTION ELONGATION REGULATOR 1"/>
    <property type="match status" value="1"/>
</dbReference>
<evidence type="ECO:0000259" key="3">
    <source>
        <dbReference type="PROSITE" id="PS50020"/>
    </source>
</evidence>